<proteinExistence type="inferred from homology"/>
<comment type="caution">
    <text evidence="13">The sequence shown here is derived from an EMBL/GenBank/DDBJ whole genome shotgun (WGS) entry which is preliminary data.</text>
</comment>
<dbReference type="GO" id="GO:0043565">
    <property type="term" value="F:sequence-specific DNA binding"/>
    <property type="evidence" value="ECO:0007669"/>
    <property type="project" value="InterPro"/>
</dbReference>
<name>A0A219B6K0_9SPHN</name>
<dbReference type="EC" id="2.1.1.63" evidence="3"/>
<dbReference type="SUPFAM" id="SSF53155">
    <property type="entry name" value="Methylated DNA-protein cysteine methyltransferase domain"/>
    <property type="match status" value="1"/>
</dbReference>
<evidence type="ECO:0000256" key="8">
    <source>
        <dbReference type="ARBA" id="ARBA00023204"/>
    </source>
</evidence>
<dbReference type="Gene3D" id="1.10.10.10">
    <property type="entry name" value="Winged helix-like DNA-binding domain superfamily/Winged helix DNA-binding domain"/>
    <property type="match status" value="1"/>
</dbReference>
<dbReference type="GO" id="GO:0008270">
    <property type="term" value="F:zinc ion binding"/>
    <property type="evidence" value="ECO:0007669"/>
    <property type="project" value="InterPro"/>
</dbReference>
<evidence type="ECO:0000256" key="3">
    <source>
        <dbReference type="ARBA" id="ARBA00011918"/>
    </source>
</evidence>
<evidence type="ECO:0000256" key="4">
    <source>
        <dbReference type="ARBA" id="ARBA00022603"/>
    </source>
</evidence>
<keyword evidence="11" id="KW-0479">Metal-binding</keyword>
<dbReference type="Gene3D" id="3.30.160.70">
    <property type="entry name" value="Methylated DNA-protein cysteine methyltransferase domain"/>
    <property type="match status" value="1"/>
</dbReference>
<keyword evidence="6" id="KW-0227">DNA damage</keyword>
<dbReference type="AlphaFoldDB" id="A0A219B6K0"/>
<dbReference type="GO" id="GO:0006281">
    <property type="term" value="P:DNA repair"/>
    <property type="evidence" value="ECO:0007669"/>
    <property type="project" value="UniProtKB-KW"/>
</dbReference>
<evidence type="ECO:0000256" key="5">
    <source>
        <dbReference type="ARBA" id="ARBA00022679"/>
    </source>
</evidence>
<dbReference type="PROSITE" id="PS00374">
    <property type="entry name" value="MGMT"/>
    <property type="match status" value="1"/>
</dbReference>
<keyword evidence="14" id="KW-1185">Reference proteome</keyword>
<dbReference type="InterPro" id="IPR036631">
    <property type="entry name" value="MGMT_N_sf"/>
</dbReference>
<dbReference type="InterPro" id="IPR036217">
    <property type="entry name" value="MethylDNA_cys_MeTrfase_DNAb"/>
</dbReference>
<dbReference type="SMART" id="SM00342">
    <property type="entry name" value="HTH_ARAC"/>
    <property type="match status" value="1"/>
</dbReference>
<dbReference type="InterPro" id="IPR036388">
    <property type="entry name" value="WH-like_DNA-bd_sf"/>
</dbReference>
<accession>A0A219B6K0</accession>
<evidence type="ECO:0000256" key="11">
    <source>
        <dbReference type="PIRSR" id="PIRSR000409-3"/>
    </source>
</evidence>
<dbReference type="CDD" id="cd06445">
    <property type="entry name" value="ATase"/>
    <property type="match status" value="1"/>
</dbReference>
<evidence type="ECO:0000256" key="7">
    <source>
        <dbReference type="ARBA" id="ARBA00023159"/>
    </source>
</evidence>
<dbReference type="GO" id="GO:0003700">
    <property type="term" value="F:DNA-binding transcription factor activity"/>
    <property type="evidence" value="ECO:0007669"/>
    <property type="project" value="InterPro"/>
</dbReference>
<keyword evidence="11" id="KW-0862">Zinc</keyword>
<reference evidence="14" key="1">
    <citation type="submission" date="2017-05" db="EMBL/GenBank/DDBJ databases">
        <authorList>
            <person name="Lin X."/>
        </authorList>
    </citation>
    <scope>NUCLEOTIDE SEQUENCE [LARGE SCALE GENOMIC DNA]</scope>
    <source>
        <strain evidence="14">JLT2012</strain>
    </source>
</reference>
<comment type="cofactor">
    <cofactor evidence="11">
        <name>Zn(2+)</name>
        <dbReference type="ChEBI" id="CHEBI:29105"/>
    </cofactor>
    <text evidence="11">Binds 1 zinc ion per subunit.</text>
</comment>
<evidence type="ECO:0000313" key="14">
    <source>
        <dbReference type="Proteomes" id="UP000198462"/>
    </source>
</evidence>
<dbReference type="PROSITE" id="PS01124">
    <property type="entry name" value="HTH_ARAC_FAMILY_2"/>
    <property type="match status" value="1"/>
</dbReference>
<dbReference type="PANTHER" id="PTHR10815:SF5">
    <property type="entry name" value="METHYLATED-DNA--PROTEIN-CYSTEINE METHYLTRANSFERASE"/>
    <property type="match status" value="1"/>
</dbReference>
<comment type="similarity">
    <text evidence="2">Belongs to the MGMT family.</text>
</comment>
<dbReference type="GO" id="GO:0003908">
    <property type="term" value="F:methylated-DNA-[protein]-cysteine S-methyltransferase activity"/>
    <property type="evidence" value="ECO:0007669"/>
    <property type="project" value="UniProtKB-EC"/>
</dbReference>
<dbReference type="NCBIfam" id="TIGR00589">
    <property type="entry name" value="ogt"/>
    <property type="match status" value="1"/>
</dbReference>
<keyword evidence="7" id="KW-0010">Activator</keyword>
<sequence>MLMLTDFDGDRLYAALLARDPSYEGHAYVGVTTTGIFCRLTCPARKPKRENVEFFGDLSACLDAGYRPCKRCRPLDAPDHPLIGPLMARMDAEPERRWRESDLVELGYDPSTVRRVFRRKFGMTFLQVARARRLGTAAKRLAREEAVIEAQLDAGYESGSGFREAFRKLIGAAPRMAKGQGVLAADWIDTPIGPMIAIADEVRLHLLEFNDRKALRSEIDRLVERQGRPVVHARTEPIETMAAALKAYFAGQAGLPDLPVGDHGTAFEKDVWRALAGIPLGDTRTYGQIAAGLGRPTATRAVARANGKNQLALLLPCHRVIGADGTLTGYAGGLWRKKWLLEHERRMIAKKGGQA</sequence>
<evidence type="ECO:0000256" key="6">
    <source>
        <dbReference type="ARBA" id="ARBA00022763"/>
    </source>
</evidence>
<feature type="active site" description="Nucleophile; methyl group acceptor from methylphosphotriester" evidence="10">
    <location>
        <position position="38"/>
    </location>
</feature>
<dbReference type="InterPro" id="IPR014048">
    <property type="entry name" value="MethylDNA_cys_MeTrfase_DNA-bd"/>
</dbReference>
<evidence type="ECO:0000256" key="1">
    <source>
        <dbReference type="ARBA" id="ARBA00001286"/>
    </source>
</evidence>
<feature type="binding site" evidence="11">
    <location>
        <position position="72"/>
    </location>
    <ligand>
        <name>Zn(2+)</name>
        <dbReference type="ChEBI" id="CHEBI:29105"/>
    </ligand>
</feature>
<dbReference type="Proteomes" id="UP000198462">
    <property type="component" value="Unassembled WGS sequence"/>
</dbReference>
<evidence type="ECO:0000259" key="12">
    <source>
        <dbReference type="PROSITE" id="PS01124"/>
    </source>
</evidence>
<dbReference type="PANTHER" id="PTHR10815">
    <property type="entry name" value="METHYLATED-DNA--PROTEIN-CYSTEINE METHYLTRANSFERASE"/>
    <property type="match status" value="1"/>
</dbReference>
<feature type="binding site" evidence="11">
    <location>
        <position position="42"/>
    </location>
    <ligand>
        <name>Zn(2+)</name>
        <dbReference type="ChEBI" id="CHEBI:29105"/>
    </ligand>
</feature>
<evidence type="ECO:0000256" key="10">
    <source>
        <dbReference type="PIRSR" id="PIRSR000409-1"/>
    </source>
</evidence>
<dbReference type="OrthoDB" id="9802228at2"/>
<comment type="catalytic activity">
    <reaction evidence="1">
        <text>a 4-O-methyl-thymidine in DNA + L-cysteinyl-[protein] = a thymidine in DNA + S-methyl-L-cysteinyl-[protein]</text>
        <dbReference type="Rhea" id="RHEA:53428"/>
        <dbReference type="Rhea" id="RHEA-COMP:10131"/>
        <dbReference type="Rhea" id="RHEA-COMP:10132"/>
        <dbReference type="Rhea" id="RHEA-COMP:13555"/>
        <dbReference type="Rhea" id="RHEA-COMP:13556"/>
        <dbReference type="ChEBI" id="CHEBI:29950"/>
        <dbReference type="ChEBI" id="CHEBI:82612"/>
        <dbReference type="ChEBI" id="CHEBI:137386"/>
        <dbReference type="ChEBI" id="CHEBI:137387"/>
        <dbReference type="EC" id="2.1.1.63"/>
    </reaction>
</comment>
<keyword evidence="8" id="KW-0234">DNA repair</keyword>
<dbReference type="InterPro" id="IPR016221">
    <property type="entry name" value="Bifunct_regulatory_prot_Ada"/>
</dbReference>
<dbReference type="Pfam" id="PF01035">
    <property type="entry name" value="DNA_binding_1"/>
    <property type="match status" value="1"/>
</dbReference>
<dbReference type="PIRSF" id="PIRSF000409">
    <property type="entry name" value="Ada"/>
    <property type="match status" value="1"/>
</dbReference>
<evidence type="ECO:0000256" key="2">
    <source>
        <dbReference type="ARBA" id="ARBA00008711"/>
    </source>
</evidence>
<organism evidence="13 14">
    <name type="scientific">Pacificimonas flava</name>
    <dbReference type="NCBI Taxonomy" id="1234595"/>
    <lineage>
        <taxon>Bacteria</taxon>
        <taxon>Pseudomonadati</taxon>
        <taxon>Pseudomonadota</taxon>
        <taxon>Alphaproteobacteria</taxon>
        <taxon>Sphingomonadales</taxon>
        <taxon>Sphingosinicellaceae</taxon>
        <taxon>Pacificimonas</taxon>
    </lineage>
</organism>
<feature type="active site" description="Nucleophile; methyl group acceptor from either O6-methylguanine or O4-methylthymine" evidence="10">
    <location>
        <position position="317"/>
    </location>
</feature>
<dbReference type="Gene3D" id="3.40.10.10">
    <property type="entry name" value="DNA Methylphosphotriester Repair Domain"/>
    <property type="match status" value="1"/>
</dbReference>
<dbReference type="Gene3D" id="1.10.10.60">
    <property type="entry name" value="Homeodomain-like"/>
    <property type="match status" value="1"/>
</dbReference>
<feature type="binding site" evidence="11">
    <location>
        <position position="69"/>
    </location>
    <ligand>
        <name>Zn(2+)</name>
        <dbReference type="ChEBI" id="CHEBI:29105"/>
    </ligand>
</feature>
<feature type="domain" description="HTH araC/xylS-type" evidence="12">
    <location>
        <begin position="105"/>
        <end position="180"/>
    </location>
</feature>
<evidence type="ECO:0000313" key="13">
    <source>
        <dbReference type="EMBL" id="OWV33814.1"/>
    </source>
</evidence>
<keyword evidence="4" id="KW-0489">Methyltransferase</keyword>
<dbReference type="GO" id="GO:0032259">
    <property type="term" value="P:methylation"/>
    <property type="evidence" value="ECO:0007669"/>
    <property type="project" value="UniProtKB-KW"/>
</dbReference>
<dbReference type="SUPFAM" id="SSF46767">
    <property type="entry name" value="Methylated DNA-protein cysteine methyltransferase, C-terminal domain"/>
    <property type="match status" value="1"/>
</dbReference>
<gene>
    <name evidence="13" type="ORF">B5C34_10310</name>
</gene>
<dbReference type="Pfam" id="PF02805">
    <property type="entry name" value="Ada_Zn_binding"/>
    <property type="match status" value="1"/>
</dbReference>
<dbReference type="InterPro" id="IPR004026">
    <property type="entry name" value="Ada_DNA_repair_Zn-bd"/>
</dbReference>
<comment type="catalytic activity">
    <reaction evidence="9">
        <text>a 6-O-methyl-2'-deoxyguanosine in DNA + L-cysteinyl-[protein] = S-methyl-L-cysteinyl-[protein] + a 2'-deoxyguanosine in DNA</text>
        <dbReference type="Rhea" id="RHEA:24000"/>
        <dbReference type="Rhea" id="RHEA-COMP:10131"/>
        <dbReference type="Rhea" id="RHEA-COMP:10132"/>
        <dbReference type="Rhea" id="RHEA-COMP:11367"/>
        <dbReference type="Rhea" id="RHEA-COMP:11368"/>
        <dbReference type="ChEBI" id="CHEBI:29950"/>
        <dbReference type="ChEBI" id="CHEBI:82612"/>
        <dbReference type="ChEBI" id="CHEBI:85445"/>
        <dbReference type="ChEBI" id="CHEBI:85448"/>
        <dbReference type="EC" id="2.1.1.63"/>
    </reaction>
</comment>
<dbReference type="InterPro" id="IPR035451">
    <property type="entry name" value="Ada-like_dom_sf"/>
</dbReference>
<evidence type="ECO:0000256" key="9">
    <source>
        <dbReference type="ARBA" id="ARBA00049348"/>
    </source>
</evidence>
<dbReference type="FunFam" id="1.10.10.10:FF:000214">
    <property type="entry name" value="Methylated-DNA--protein-cysteine methyltransferase"/>
    <property type="match status" value="1"/>
</dbReference>
<dbReference type="Pfam" id="PF12833">
    <property type="entry name" value="HTH_18"/>
    <property type="match status" value="1"/>
</dbReference>
<dbReference type="InterPro" id="IPR018060">
    <property type="entry name" value="HTH_AraC"/>
</dbReference>
<dbReference type="EMBL" id="NFZT01000001">
    <property type="protein sequence ID" value="OWV33814.1"/>
    <property type="molecule type" value="Genomic_DNA"/>
</dbReference>
<protein>
    <recommendedName>
        <fullName evidence="3">methylated-DNA--[protein]-cysteine S-methyltransferase</fullName>
        <ecNumber evidence="3">2.1.1.63</ecNumber>
    </recommendedName>
</protein>
<dbReference type="SUPFAM" id="SSF57884">
    <property type="entry name" value="Ada DNA repair protein, N-terminal domain (N-Ada 10)"/>
    <property type="match status" value="1"/>
</dbReference>
<dbReference type="InterPro" id="IPR001497">
    <property type="entry name" value="MethylDNA_cys_MeTrfase_AS"/>
</dbReference>
<feature type="binding site" evidence="11">
    <location>
        <position position="38"/>
    </location>
    <ligand>
        <name>Zn(2+)</name>
        <dbReference type="ChEBI" id="CHEBI:29105"/>
    </ligand>
</feature>
<keyword evidence="5" id="KW-0808">Transferase</keyword>